<evidence type="ECO:0000256" key="1">
    <source>
        <dbReference type="ARBA" id="ARBA00004141"/>
    </source>
</evidence>
<dbReference type="EMBL" id="HBKQ01020099">
    <property type="protein sequence ID" value="CAE2235319.1"/>
    <property type="molecule type" value="Transcribed_RNA"/>
</dbReference>
<dbReference type="PANTHER" id="PTHR30249">
    <property type="entry name" value="PUTATIVE SEROTONIN TRANSPORTER"/>
    <property type="match status" value="1"/>
</dbReference>
<feature type="transmembrane region" description="Helical" evidence="6">
    <location>
        <begin position="165"/>
        <end position="184"/>
    </location>
</feature>
<evidence type="ECO:0008006" key="9">
    <source>
        <dbReference type="Google" id="ProtNLM"/>
    </source>
</evidence>
<reference evidence="8" key="1">
    <citation type="submission" date="2021-01" db="EMBL/GenBank/DDBJ databases">
        <authorList>
            <person name="Corre E."/>
            <person name="Pelletier E."/>
            <person name="Niang G."/>
            <person name="Scheremetjew M."/>
            <person name="Finn R."/>
            <person name="Kale V."/>
            <person name="Holt S."/>
            <person name="Cochrane G."/>
            <person name="Meng A."/>
            <person name="Brown T."/>
            <person name="Cohen L."/>
        </authorList>
    </citation>
    <scope>NUCLEOTIDE SEQUENCE</scope>
    <source>
        <strain evidence="8">Isolate 1302-5</strain>
    </source>
</reference>
<dbReference type="PANTHER" id="PTHR30249:SF0">
    <property type="entry name" value="PLASTIDAL GLYCOLATE_GLYCERATE TRANSLOCATOR 1, CHLOROPLASTIC"/>
    <property type="match status" value="1"/>
</dbReference>
<proteinExistence type="predicted"/>
<keyword evidence="3 6" id="KW-1133">Transmembrane helix</keyword>
<feature type="signal peptide" evidence="7">
    <location>
        <begin position="1"/>
        <end position="26"/>
    </location>
</feature>
<feature type="transmembrane region" description="Helical" evidence="6">
    <location>
        <begin position="196"/>
        <end position="218"/>
    </location>
</feature>
<feature type="transmembrane region" description="Helical" evidence="6">
    <location>
        <begin position="358"/>
        <end position="379"/>
    </location>
</feature>
<feature type="region of interest" description="Disordered" evidence="5">
    <location>
        <begin position="23"/>
        <end position="93"/>
    </location>
</feature>
<feature type="transmembrane region" description="Helical" evidence="6">
    <location>
        <begin position="317"/>
        <end position="338"/>
    </location>
</feature>
<organism evidence="8">
    <name type="scientific">Odontella aurita</name>
    <dbReference type="NCBI Taxonomy" id="265563"/>
    <lineage>
        <taxon>Eukaryota</taxon>
        <taxon>Sar</taxon>
        <taxon>Stramenopiles</taxon>
        <taxon>Ochrophyta</taxon>
        <taxon>Bacillariophyta</taxon>
        <taxon>Mediophyceae</taxon>
        <taxon>Biddulphiophycidae</taxon>
        <taxon>Eupodiscales</taxon>
        <taxon>Odontellaceae</taxon>
        <taxon>Odontella</taxon>
    </lineage>
</organism>
<feature type="transmembrane region" description="Helical" evidence="6">
    <location>
        <begin position="505"/>
        <end position="525"/>
    </location>
</feature>
<dbReference type="Pfam" id="PF04172">
    <property type="entry name" value="LrgB"/>
    <property type="match status" value="1"/>
</dbReference>
<keyword evidence="2 6" id="KW-0812">Transmembrane</keyword>
<keyword evidence="4 6" id="KW-0472">Membrane</keyword>
<feature type="transmembrane region" description="Helical" evidence="6">
    <location>
        <begin position="391"/>
        <end position="417"/>
    </location>
</feature>
<accession>A0A7S4MPS7</accession>
<feature type="chain" id="PRO_5031213253" description="Plastidal glycolate/glycerate translocator 1, chloroplastic" evidence="7">
    <location>
        <begin position="27"/>
        <end position="555"/>
    </location>
</feature>
<dbReference type="InterPro" id="IPR007300">
    <property type="entry name" value="CidB/LrgB"/>
</dbReference>
<feature type="transmembrane region" description="Helical" evidence="6">
    <location>
        <begin position="125"/>
        <end position="144"/>
    </location>
</feature>
<evidence type="ECO:0000313" key="8">
    <source>
        <dbReference type="EMBL" id="CAE2235319.1"/>
    </source>
</evidence>
<evidence type="ECO:0000256" key="3">
    <source>
        <dbReference type="ARBA" id="ARBA00022989"/>
    </source>
</evidence>
<feature type="compositionally biased region" description="Basic and acidic residues" evidence="5">
    <location>
        <begin position="60"/>
        <end position="75"/>
    </location>
</feature>
<evidence type="ECO:0000256" key="4">
    <source>
        <dbReference type="ARBA" id="ARBA00023136"/>
    </source>
</evidence>
<feature type="transmembrane region" description="Helical" evidence="6">
    <location>
        <begin position="288"/>
        <end position="305"/>
    </location>
</feature>
<gene>
    <name evidence="8" type="ORF">OAUR00152_LOCUS13581</name>
</gene>
<evidence type="ECO:0000256" key="6">
    <source>
        <dbReference type="SAM" id="Phobius"/>
    </source>
</evidence>
<feature type="compositionally biased region" description="Low complexity" evidence="5">
    <location>
        <begin position="39"/>
        <end position="50"/>
    </location>
</feature>
<sequence length="555" mass="57308">MTPRRIHLLLVAAAAVLCASGPSVRADSSAPFAPRRGRALPSSRRPASAADALVRRKRRQGELGERREEEGEKSRRQSSSSSSTLSVAPRGGAAPASQTAKELSGALYFTIADVLLRKVFRAADIAFPSQLGGCVILFFVMSLVQVLRPGWGDAASDLMAPGAAWLTRWMPVFFVPGLAMLPLAPSMGGPLEIVKVLGVVVIGCFYSLATTGFTVLTLRTMQGAIKTPEPESADKPGEKAVENIQKGGAAPSLPYSEESLSLLVKGSVLTGALSIAASRFNFEYAGPLQAVFMAFATFASYVWGARLPPAFTKIVHPLLTSTGIVLAVVRLLGLATGSPFEDVLQSYKTGTLDPLKTGAGDVLLFMLGPAVVSFGLAMYSRRKLMLDNALVVAAAIAVSSGGGLFGTAFFVKLINLGGKAGKDLRLSMLPRNVTTPLAIAIINIIGGNIAIACSIVVLTGIFGATVGARAMTAWGIEDPVSRGLGVGAAGQGLGVASMAGEKDAFPFAALSMVLTALAATTLVSIPAVKDALLRIVGEAPAVAEAVKEAAASATS</sequence>
<feature type="compositionally biased region" description="Low complexity" evidence="5">
    <location>
        <begin position="77"/>
        <end position="86"/>
    </location>
</feature>
<name>A0A7S4MPS7_9STRA</name>
<dbReference type="GO" id="GO:0016020">
    <property type="term" value="C:membrane"/>
    <property type="evidence" value="ECO:0007669"/>
    <property type="project" value="UniProtKB-SubCell"/>
</dbReference>
<comment type="subcellular location">
    <subcellularLocation>
        <location evidence="1">Membrane</location>
        <topology evidence="1">Multi-pass membrane protein</topology>
    </subcellularLocation>
</comment>
<evidence type="ECO:0000256" key="2">
    <source>
        <dbReference type="ARBA" id="ARBA00022692"/>
    </source>
</evidence>
<evidence type="ECO:0000256" key="5">
    <source>
        <dbReference type="SAM" id="MobiDB-lite"/>
    </source>
</evidence>
<dbReference type="AlphaFoldDB" id="A0A7S4MPS7"/>
<keyword evidence="7" id="KW-0732">Signal</keyword>
<feature type="transmembrane region" description="Helical" evidence="6">
    <location>
        <begin position="437"/>
        <end position="468"/>
    </location>
</feature>
<protein>
    <recommendedName>
        <fullName evidence="9">Plastidal glycolate/glycerate translocator 1, chloroplastic</fullName>
    </recommendedName>
</protein>
<evidence type="ECO:0000256" key="7">
    <source>
        <dbReference type="SAM" id="SignalP"/>
    </source>
</evidence>